<accession>A0A375IEP9</accession>
<evidence type="ECO:0000256" key="1">
    <source>
        <dbReference type="SAM" id="MobiDB-lite"/>
    </source>
</evidence>
<proteinExistence type="predicted"/>
<gene>
    <name evidence="2" type="ORF">CT19425_90348</name>
</gene>
<dbReference type="EMBL" id="LT991976">
    <property type="protein sequence ID" value="SPK73244.1"/>
    <property type="molecule type" value="Genomic_DNA"/>
</dbReference>
<sequence length="69" mass="7327">MAGAGAGQFLPRGPRLQRQSNSPPWVAGAVLKLILGERASVLAAVVSDFPFVPGFCSRRHMCDDCARSV</sequence>
<protein>
    <submittedName>
        <fullName evidence="2">Uncharacterized protein</fullName>
    </submittedName>
</protein>
<dbReference type="AlphaFoldDB" id="A0A375IEP9"/>
<evidence type="ECO:0000313" key="3">
    <source>
        <dbReference type="Proteomes" id="UP000255505"/>
    </source>
</evidence>
<name>A0A375IEP9_9BURK</name>
<organism evidence="2 3">
    <name type="scientific">Cupriavidus taiwanensis</name>
    <dbReference type="NCBI Taxonomy" id="164546"/>
    <lineage>
        <taxon>Bacteria</taxon>
        <taxon>Pseudomonadati</taxon>
        <taxon>Pseudomonadota</taxon>
        <taxon>Betaproteobacteria</taxon>
        <taxon>Burkholderiales</taxon>
        <taxon>Burkholderiaceae</taxon>
        <taxon>Cupriavidus</taxon>
    </lineage>
</organism>
<evidence type="ECO:0000313" key="2">
    <source>
        <dbReference type="EMBL" id="SPK73244.1"/>
    </source>
</evidence>
<feature type="region of interest" description="Disordered" evidence="1">
    <location>
        <begin position="1"/>
        <end position="22"/>
    </location>
</feature>
<reference evidence="2 3" key="1">
    <citation type="submission" date="2018-01" db="EMBL/GenBank/DDBJ databases">
        <authorList>
            <person name="Gaut B.S."/>
            <person name="Morton B.R."/>
            <person name="Clegg M.T."/>
            <person name="Duvall M.R."/>
        </authorList>
    </citation>
    <scope>NUCLEOTIDE SEQUENCE [LARGE SCALE GENOMIC DNA]</scope>
    <source>
        <strain evidence="2">Cupriavidus taiwanensis LMG 19425</strain>
    </source>
</reference>
<dbReference type="Proteomes" id="UP000255505">
    <property type="component" value="Chromosome I"/>
</dbReference>